<sequence length="530" mass="58859">MMSKNLLTRLICFILVFTLFTPTFGQKTAEAASVGWKVNADVLNVREKPGTKYKIVGKLKKNQTVTLQERKGSWSKVTYGKKTAWVASKYITYKAWSGYVSASTLNVRKSPTTKSSVVSKLKKGTKVKIVAQQGSWLQISYKNTKGWVSSTYVTNKVVKANVTKPKSSIGDYYVTATLLNIRSKPSTSSDILYRVTKNTKVELLEKKGDWGLVRNSAGKEGWAYFSYLSSKKQSEPSKPQKPEEPDPSEENGENDETEETENPEETEQPEQPEESEQTPIDEHTSYTVVLKEESNIREGQGTQYKKIAVEKAGTRLIALGEKDDWVQVQTSKGLVGWVAGWLTVPLGTSGPLKGKVFVLDAGHGGKDPGAMGKITNEKTLNLNTTFEIEKLLKKAGAAVVLTRTNDTYLTLDQRVTISHNIKPDAFISVHYNAATKTSSGVMTFYYSKAKDLQLANAIQKKLAEETSLKNQGVRYGNFHVTRENKYPSVLLELGFISNPTEEKLIATKSYQQKAALGVYKGILDHFKVSE</sequence>
<evidence type="ECO:0000259" key="5">
    <source>
        <dbReference type="PROSITE" id="PS51781"/>
    </source>
</evidence>
<feature type="domain" description="SH3b" evidence="5">
    <location>
        <begin position="29"/>
        <end position="94"/>
    </location>
</feature>
<dbReference type="InterPro" id="IPR050695">
    <property type="entry name" value="N-acetylmuramoyl_amidase_3"/>
</dbReference>
<organism evidence="6 7">
    <name type="scientific">Robertmurraya mangrovi</name>
    <dbReference type="NCBI Taxonomy" id="3098077"/>
    <lineage>
        <taxon>Bacteria</taxon>
        <taxon>Bacillati</taxon>
        <taxon>Bacillota</taxon>
        <taxon>Bacilli</taxon>
        <taxon>Bacillales</taxon>
        <taxon>Bacillaceae</taxon>
        <taxon>Robertmurraya</taxon>
    </lineage>
</organism>
<dbReference type="SMART" id="SM00287">
    <property type="entry name" value="SH3b"/>
    <property type="match status" value="4"/>
</dbReference>
<dbReference type="Pfam" id="PF08239">
    <property type="entry name" value="SH3_3"/>
    <property type="match status" value="4"/>
</dbReference>
<dbReference type="InterPro" id="IPR002508">
    <property type="entry name" value="MurNAc-LAA_cat"/>
</dbReference>
<dbReference type="EMBL" id="JAXOFX010000004">
    <property type="protein sequence ID" value="MDZ5471909.1"/>
    <property type="molecule type" value="Genomic_DNA"/>
</dbReference>
<dbReference type="PROSITE" id="PS51781">
    <property type="entry name" value="SH3B"/>
    <property type="match status" value="4"/>
</dbReference>
<dbReference type="InterPro" id="IPR003646">
    <property type="entry name" value="SH3-like_bac-type"/>
</dbReference>
<feature type="compositionally biased region" description="Acidic residues" evidence="3">
    <location>
        <begin position="245"/>
        <end position="276"/>
    </location>
</feature>
<reference evidence="6 7" key="1">
    <citation type="submission" date="2023-11" db="EMBL/GenBank/DDBJ databases">
        <title>Bacillus jintuensis, isolated from a mudflat on the Beibu Gulf coast.</title>
        <authorList>
            <person name="Li M."/>
        </authorList>
    </citation>
    <scope>NUCLEOTIDE SEQUENCE [LARGE SCALE GENOMIC DNA]</scope>
    <source>
        <strain evidence="6 7">31A1R</strain>
    </source>
</reference>
<evidence type="ECO:0000256" key="1">
    <source>
        <dbReference type="ARBA" id="ARBA00022801"/>
    </source>
</evidence>
<feature type="compositionally biased region" description="Basic and acidic residues" evidence="3">
    <location>
        <begin position="232"/>
        <end position="244"/>
    </location>
</feature>
<feature type="region of interest" description="Disordered" evidence="3">
    <location>
        <begin position="231"/>
        <end position="282"/>
    </location>
</feature>
<dbReference type="InterPro" id="IPR017293">
    <property type="entry name" value="N-acetylmuramoyl-L-ala_amidase"/>
</dbReference>
<comment type="caution">
    <text evidence="6">The sequence shown here is derived from an EMBL/GenBank/DDBJ whole genome shotgun (WGS) entry which is preliminary data.</text>
</comment>
<dbReference type="SMART" id="SM00646">
    <property type="entry name" value="Ami_3"/>
    <property type="match status" value="1"/>
</dbReference>
<feature type="chain" id="PRO_5045961838" evidence="4">
    <location>
        <begin position="26"/>
        <end position="530"/>
    </location>
</feature>
<dbReference type="PIRSF" id="PIRSF037846">
    <property type="entry name" value="Autolysin_YrvJ_prd"/>
    <property type="match status" value="1"/>
</dbReference>
<evidence type="ECO:0000256" key="3">
    <source>
        <dbReference type="SAM" id="MobiDB-lite"/>
    </source>
</evidence>
<dbReference type="CDD" id="cd02696">
    <property type="entry name" value="MurNAc-LAA"/>
    <property type="match status" value="1"/>
</dbReference>
<feature type="domain" description="SH3b" evidence="5">
    <location>
        <begin position="169"/>
        <end position="232"/>
    </location>
</feature>
<dbReference type="PANTHER" id="PTHR30404">
    <property type="entry name" value="N-ACETYLMURAMOYL-L-ALANINE AMIDASE"/>
    <property type="match status" value="1"/>
</dbReference>
<keyword evidence="1 6" id="KW-0378">Hydrolase</keyword>
<dbReference type="Gene3D" id="3.40.630.40">
    <property type="entry name" value="Zn-dependent exopeptidases"/>
    <property type="match status" value="1"/>
</dbReference>
<protein>
    <submittedName>
        <fullName evidence="6">N-acetylmuramoyl-L-alanine amidase</fullName>
        <ecNumber evidence="6">3.5.1.28</ecNumber>
    </submittedName>
</protein>
<name>A0ABU5IXN4_9BACI</name>
<feature type="signal peptide" evidence="4">
    <location>
        <begin position="1"/>
        <end position="25"/>
    </location>
</feature>
<evidence type="ECO:0000313" key="6">
    <source>
        <dbReference type="EMBL" id="MDZ5471909.1"/>
    </source>
</evidence>
<dbReference type="Gene3D" id="2.30.30.40">
    <property type="entry name" value="SH3 Domains"/>
    <property type="match status" value="4"/>
</dbReference>
<dbReference type="GO" id="GO:0008745">
    <property type="term" value="F:N-acetylmuramoyl-L-alanine amidase activity"/>
    <property type="evidence" value="ECO:0007669"/>
    <property type="project" value="UniProtKB-EC"/>
</dbReference>
<feature type="domain" description="SH3b" evidence="5">
    <location>
        <begin position="95"/>
        <end position="157"/>
    </location>
</feature>
<evidence type="ECO:0000313" key="7">
    <source>
        <dbReference type="Proteomes" id="UP001290455"/>
    </source>
</evidence>
<dbReference type="Proteomes" id="UP001290455">
    <property type="component" value="Unassembled WGS sequence"/>
</dbReference>
<dbReference type="EC" id="3.5.1.28" evidence="6"/>
<dbReference type="PANTHER" id="PTHR30404:SF0">
    <property type="entry name" value="N-ACETYLMURAMOYL-L-ALANINE AMIDASE AMIC"/>
    <property type="match status" value="1"/>
</dbReference>
<keyword evidence="7" id="KW-1185">Reference proteome</keyword>
<keyword evidence="4" id="KW-0732">Signal</keyword>
<accession>A0ABU5IXN4</accession>
<feature type="domain" description="SH3b" evidence="5">
    <location>
        <begin position="283"/>
        <end position="346"/>
    </location>
</feature>
<gene>
    <name evidence="6" type="ORF">SM124_09130</name>
</gene>
<evidence type="ECO:0000256" key="4">
    <source>
        <dbReference type="SAM" id="SignalP"/>
    </source>
</evidence>
<dbReference type="Pfam" id="PF01520">
    <property type="entry name" value="Amidase_3"/>
    <property type="match status" value="1"/>
</dbReference>
<keyword evidence="2" id="KW-0961">Cell wall biogenesis/degradation</keyword>
<evidence type="ECO:0000256" key="2">
    <source>
        <dbReference type="ARBA" id="ARBA00023316"/>
    </source>
</evidence>
<proteinExistence type="predicted"/>
<dbReference type="RefSeq" id="WP_322446198.1">
    <property type="nucleotide sequence ID" value="NZ_JAXOFX010000004.1"/>
</dbReference>
<dbReference type="SUPFAM" id="SSF53187">
    <property type="entry name" value="Zn-dependent exopeptidases"/>
    <property type="match status" value="1"/>
</dbReference>